<evidence type="ECO:0000313" key="2">
    <source>
        <dbReference type="EMBL" id="KAL0919154.1"/>
    </source>
</evidence>
<sequence length="65" mass="7043">MDGRDQLGQSLDGFQVARDIVPDVRELKAGEPRLWKPLGGARSGEDHRRSFSIGSGRRRPGPGSG</sequence>
<proteinExistence type="predicted"/>
<feature type="compositionally biased region" description="Basic residues" evidence="1">
    <location>
        <begin position="56"/>
        <end position="65"/>
    </location>
</feature>
<dbReference type="AlphaFoldDB" id="A0ABD0V284"/>
<comment type="caution">
    <text evidence="2">The sequence shown here is derived from an EMBL/GenBank/DDBJ whole genome shotgun (WGS) entry which is preliminary data.</text>
</comment>
<protein>
    <submittedName>
        <fullName evidence="2">Uncharacterized protein</fullName>
    </submittedName>
</protein>
<gene>
    <name evidence="2" type="ORF">M5K25_011228</name>
</gene>
<organism evidence="2 3">
    <name type="scientific">Dendrobium thyrsiflorum</name>
    <name type="common">Pinecone-like raceme dendrobium</name>
    <name type="synonym">Orchid</name>
    <dbReference type="NCBI Taxonomy" id="117978"/>
    <lineage>
        <taxon>Eukaryota</taxon>
        <taxon>Viridiplantae</taxon>
        <taxon>Streptophyta</taxon>
        <taxon>Embryophyta</taxon>
        <taxon>Tracheophyta</taxon>
        <taxon>Spermatophyta</taxon>
        <taxon>Magnoliopsida</taxon>
        <taxon>Liliopsida</taxon>
        <taxon>Asparagales</taxon>
        <taxon>Orchidaceae</taxon>
        <taxon>Epidendroideae</taxon>
        <taxon>Malaxideae</taxon>
        <taxon>Dendrobiinae</taxon>
        <taxon>Dendrobium</taxon>
    </lineage>
</organism>
<dbReference type="EMBL" id="JANQDX010000009">
    <property type="protein sequence ID" value="KAL0919154.1"/>
    <property type="molecule type" value="Genomic_DNA"/>
</dbReference>
<accession>A0ABD0V284</accession>
<keyword evidence="3" id="KW-1185">Reference proteome</keyword>
<evidence type="ECO:0000256" key="1">
    <source>
        <dbReference type="SAM" id="MobiDB-lite"/>
    </source>
</evidence>
<name>A0ABD0V284_DENTH</name>
<dbReference type="Proteomes" id="UP001552299">
    <property type="component" value="Unassembled WGS sequence"/>
</dbReference>
<evidence type="ECO:0000313" key="3">
    <source>
        <dbReference type="Proteomes" id="UP001552299"/>
    </source>
</evidence>
<reference evidence="2 3" key="1">
    <citation type="journal article" date="2024" name="Plant Biotechnol. J.">
        <title>Dendrobium thyrsiflorum genome and its molecular insights into genes involved in important horticultural traits.</title>
        <authorList>
            <person name="Chen B."/>
            <person name="Wang J.Y."/>
            <person name="Zheng P.J."/>
            <person name="Li K.L."/>
            <person name="Liang Y.M."/>
            <person name="Chen X.F."/>
            <person name="Zhang C."/>
            <person name="Zhao X."/>
            <person name="He X."/>
            <person name="Zhang G.Q."/>
            <person name="Liu Z.J."/>
            <person name="Xu Q."/>
        </authorList>
    </citation>
    <scope>NUCLEOTIDE SEQUENCE [LARGE SCALE GENOMIC DNA]</scope>
    <source>
        <strain evidence="2">GZMU011</strain>
    </source>
</reference>
<feature type="region of interest" description="Disordered" evidence="1">
    <location>
        <begin position="26"/>
        <end position="65"/>
    </location>
</feature>